<sequence length="100" mass="11194">MGPFNTVFNGYRDLILPLSEQDQTVKSAVLAAAASHISLKHCEWKPLASKADDHSGNRLSYSPPNDEELHRITTMFRPSRDRTSRNIPDATDKKVLTAFP</sequence>
<dbReference type="EMBL" id="BSYA01000094">
    <property type="protein sequence ID" value="GMG32043.1"/>
    <property type="molecule type" value="Genomic_DNA"/>
</dbReference>
<gene>
    <name evidence="2" type="ORF">Aory04_000781800</name>
</gene>
<evidence type="ECO:0000313" key="2">
    <source>
        <dbReference type="EMBL" id="GMG32043.1"/>
    </source>
</evidence>
<evidence type="ECO:0000256" key="1">
    <source>
        <dbReference type="SAM" id="MobiDB-lite"/>
    </source>
</evidence>
<proteinExistence type="predicted"/>
<name>A0AAN5BZU2_ASPOZ</name>
<feature type="region of interest" description="Disordered" evidence="1">
    <location>
        <begin position="78"/>
        <end position="100"/>
    </location>
</feature>
<dbReference type="Proteomes" id="UP001165205">
    <property type="component" value="Unassembled WGS sequence"/>
</dbReference>
<protein>
    <submittedName>
        <fullName evidence="2">Unnamed protein product</fullName>
    </submittedName>
</protein>
<reference evidence="2" key="1">
    <citation type="submission" date="2023-04" db="EMBL/GenBank/DDBJ databases">
        <title>Aspergillus oryzae NBRC 4228.</title>
        <authorList>
            <person name="Ichikawa N."/>
            <person name="Sato H."/>
            <person name="Tonouchi N."/>
        </authorList>
    </citation>
    <scope>NUCLEOTIDE SEQUENCE</scope>
    <source>
        <strain evidence="2">NBRC 4228</strain>
    </source>
</reference>
<organism evidence="2 3">
    <name type="scientific">Aspergillus oryzae</name>
    <name type="common">Yellow koji mold</name>
    <dbReference type="NCBI Taxonomy" id="5062"/>
    <lineage>
        <taxon>Eukaryota</taxon>
        <taxon>Fungi</taxon>
        <taxon>Dikarya</taxon>
        <taxon>Ascomycota</taxon>
        <taxon>Pezizomycotina</taxon>
        <taxon>Eurotiomycetes</taxon>
        <taxon>Eurotiomycetidae</taxon>
        <taxon>Eurotiales</taxon>
        <taxon>Aspergillaceae</taxon>
        <taxon>Aspergillus</taxon>
        <taxon>Aspergillus subgen. Circumdati</taxon>
    </lineage>
</organism>
<comment type="caution">
    <text evidence="2">The sequence shown here is derived from an EMBL/GenBank/DDBJ whole genome shotgun (WGS) entry which is preliminary data.</text>
</comment>
<evidence type="ECO:0000313" key="3">
    <source>
        <dbReference type="Proteomes" id="UP001165205"/>
    </source>
</evidence>
<dbReference type="AlphaFoldDB" id="A0AAN5BZU2"/>
<accession>A0AAN5BZU2</accession>